<keyword evidence="2" id="KW-1185">Reference proteome</keyword>
<reference evidence="1" key="1">
    <citation type="submission" date="2021-02" db="EMBL/GenBank/DDBJ databases">
        <authorList>
            <consortium name="DOE Joint Genome Institute"/>
            <person name="Ahrendt S."/>
            <person name="Looney B.P."/>
            <person name="Miyauchi S."/>
            <person name="Morin E."/>
            <person name="Drula E."/>
            <person name="Courty P.E."/>
            <person name="Chicoki N."/>
            <person name="Fauchery L."/>
            <person name="Kohler A."/>
            <person name="Kuo A."/>
            <person name="Labutti K."/>
            <person name="Pangilinan J."/>
            <person name="Lipzen A."/>
            <person name="Riley R."/>
            <person name="Andreopoulos W."/>
            <person name="He G."/>
            <person name="Johnson J."/>
            <person name="Barry K.W."/>
            <person name="Grigoriev I.V."/>
            <person name="Nagy L."/>
            <person name="Hibbett D."/>
            <person name="Henrissat B."/>
            <person name="Matheny P.B."/>
            <person name="Labbe J."/>
            <person name="Martin F."/>
        </authorList>
    </citation>
    <scope>NUCLEOTIDE SEQUENCE</scope>
    <source>
        <strain evidence="1">FP105234-sp</strain>
    </source>
</reference>
<sequence length="60" mass="6541">MPCGLREAYDTRADGEILKATGLAMTCRDTRYLARGTRQCVPGPGPLRQNLSPSHPPSRT</sequence>
<evidence type="ECO:0000313" key="2">
    <source>
        <dbReference type="Proteomes" id="UP000814033"/>
    </source>
</evidence>
<proteinExistence type="predicted"/>
<dbReference type="EMBL" id="MU275871">
    <property type="protein sequence ID" value="KAI0049613.1"/>
    <property type="molecule type" value="Genomic_DNA"/>
</dbReference>
<gene>
    <name evidence="1" type="ORF">FA95DRAFT_1556709</name>
</gene>
<dbReference type="Proteomes" id="UP000814033">
    <property type="component" value="Unassembled WGS sequence"/>
</dbReference>
<accession>A0ACB8S1C2</accession>
<reference evidence="1" key="2">
    <citation type="journal article" date="2022" name="New Phytol.">
        <title>Evolutionary transition to the ectomycorrhizal habit in the genomes of a hyperdiverse lineage of mushroom-forming fungi.</title>
        <authorList>
            <person name="Looney B."/>
            <person name="Miyauchi S."/>
            <person name="Morin E."/>
            <person name="Drula E."/>
            <person name="Courty P.E."/>
            <person name="Kohler A."/>
            <person name="Kuo A."/>
            <person name="LaButti K."/>
            <person name="Pangilinan J."/>
            <person name="Lipzen A."/>
            <person name="Riley R."/>
            <person name="Andreopoulos W."/>
            <person name="He G."/>
            <person name="Johnson J."/>
            <person name="Nolan M."/>
            <person name="Tritt A."/>
            <person name="Barry K.W."/>
            <person name="Grigoriev I.V."/>
            <person name="Nagy L.G."/>
            <person name="Hibbett D."/>
            <person name="Henrissat B."/>
            <person name="Matheny P.B."/>
            <person name="Labbe J."/>
            <person name="Martin F.M."/>
        </authorList>
    </citation>
    <scope>NUCLEOTIDE SEQUENCE</scope>
    <source>
        <strain evidence="1">FP105234-sp</strain>
    </source>
</reference>
<organism evidence="1 2">
    <name type="scientific">Auriscalpium vulgare</name>
    <dbReference type="NCBI Taxonomy" id="40419"/>
    <lineage>
        <taxon>Eukaryota</taxon>
        <taxon>Fungi</taxon>
        <taxon>Dikarya</taxon>
        <taxon>Basidiomycota</taxon>
        <taxon>Agaricomycotina</taxon>
        <taxon>Agaricomycetes</taxon>
        <taxon>Russulales</taxon>
        <taxon>Auriscalpiaceae</taxon>
        <taxon>Auriscalpium</taxon>
    </lineage>
</organism>
<name>A0ACB8S1C2_9AGAM</name>
<evidence type="ECO:0000313" key="1">
    <source>
        <dbReference type="EMBL" id="KAI0049613.1"/>
    </source>
</evidence>
<comment type="caution">
    <text evidence="1">The sequence shown here is derived from an EMBL/GenBank/DDBJ whole genome shotgun (WGS) entry which is preliminary data.</text>
</comment>
<protein>
    <submittedName>
        <fullName evidence="1">Uncharacterized protein</fullName>
    </submittedName>
</protein>